<gene>
    <name evidence="3" type="ORF">JFY56_07895</name>
</gene>
<evidence type="ECO:0000313" key="4">
    <source>
        <dbReference type="Proteomes" id="UP000669060"/>
    </source>
</evidence>
<keyword evidence="2" id="KW-1133">Transmembrane helix</keyword>
<feature type="region of interest" description="Disordered" evidence="1">
    <location>
        <begin position="99"/>
        <end position="124"/>
    </location>
</feature>
<evidence type="ECO:0000256" key="1">
    <source>
        <dbReference type="SAM" id="MobiDB-lite"/>
    </source>
</evidence>
<dbReference type="InterPro" id="IPR021333">
    <property type="entry name" value="DUF2946"/>
</dbReference>
<comment type="caution">
    <text evidence="3">The sequence shown here is derived from an EMBL/GenBank/DDBJ whole genome shotgun (WGS) entry which is preliminary data.</text>
</comment>
<dbReference type="PROSITE" id="PS51257">
    <property type="entry name" value="PROKAR_LIPOPROTEIN"/>
    <property type="match status" value="1"/>
</dbReference>
<keyword evidence="2" id="KW-0812">Transmembrane</keyword>
<protein>
    <submittedName>
        <fullName evidence="3">DUF2946 domain-containing protein</fullName>
    </submittedName>
</protein>
<organism evidence="3 4">
    <name type="scientific">Pseudomonas schmalbachii</name>
    <dbReference type="NCBI Taxonomy" id="2816993"/>
    <lineage>
        <taxon>Bacteria</taxon>
        <taxon>Pseudomonadati</taxon>
        <taxon>Pseudomonadota</taxon>
        <taxon>Gammaproteobacteria</taxon>
        <taxon>Pseudomonadales</taxon>
        <taxon>Pseudomonadaceae</taxon>
        <taxon>Pseudomonas</taxon>
    </lineage>
</organism>
<keyword evidence="4" id="KW-1185">Reference proteome</keyword>
<keyword evidence="2" id="KW-0472">Membrane</keyword>
<evidence type="ECO:0000256" key="2">
    <source>
        <dbReference type="SAM" id="Phobius"/>
    </source>
</evidence>
<reference evidence="3 4" key="1">
    <citation type="submission" date="2020-12" db="EMBL/GenBank/DDBJ databases">
        <title>Pseudomonas schmalbachii sp. nov. isolated from millipede gut.</title>
        <authorList>
            <person name="Shelomi M."/>
        </authorList>
    </citation>
    <scope>NUCLEOTIDE SEQUENCE [LARGE SCALE GENOMIC DNA]</scope>
    <source>
        <strain evidence="3 4">Milli4</strain>
    </source>
</reference>
<name>A0ABS3TNA5_9PSED</name>
<sequence length="124" mass="12997">MDAVRRQRSLIAWVLYGCILLSALACAIGHGHMSGMQLNGIGGLYCSTSGHVDPAADGGLAGSPGHAELPALDCPLCGAFIVGVAALFFLAWLIRPGANPFRHPAPRRATSPRYNWPPANPRAP</sequence>
<proteinExistence type="predicted"/>
<dbReference type="Pfam" id="PF11162">
    <property type="entry name" value="DUF2946"/>
    <property type="match status" value="1"/>
</dbReference>
<feature type="transmembrane region" description="Helical" evidence="2">
    <location>
        <begin position="69"/>
        <end position="94"/>
    </location>
</feature>
<dbReference type="Proteomes" id="UP000669060">
    <property type="component" value="Unassembled WGS sequence"/>
</dbReference>
<evidence type="ECO:0000313" key="3">
    <source>
        <dbReference type="EMBL" id="MBO3275142.1"/>
    </source>
</evidence>
<dbReference type="EMBL" id="JAELYA010000002">
    <property type="protein sequence ID" value="MBO3275142.1"/>
    <property type="molecule type" value="Genomic_DNA"/>
</dbReference>
<accession>A0ABS3TNA5</accession>
<dbReference type="RefSeq" id="WP_208312980.1">
    <property type="nucleotide sequence ID" value="NZ_JAELYA010000002.1"/>
</dbReference>